<keyword evidence="2" id="KW-1185">Reference proteome</keyword>
<dbReference type="CDD" id="cd05120">
    <property type="entry name" value="APH_ChoK_like"/>
    <property type="match status" value="1"/>
</dbReference>
<proteinExistence type="predicted"/>
<dbReference type="InterPro" id="IPR051678">
    <property type="entry name" value="AGP_Transferase"/>
</dbReference>
<dbReference type="Proteomes" id="UP000306409">
    <property type="component" value="Chromosome"/>
</dbReference>
<dbReference type="PROSITE" id="PS50011">
    <property type="entry name" value="PROTEIN_KINASE_DOM"/>
    <property type="match status" value="1"/>
</dbReference>
<dbReference type="GO" id="GO:0004672">
    <property type="term" value="F:protein kinase activity"/>
    <property type="evidence" value="ECO:0007669"/>
    <property type="project" value="InterPro"/>
</dbReference>
<reference evidence="1 2" key="1">
    <citation type="submission" date="2020-09" db="EMBL/GenBank/DDBJ databases">
        <title>Characterization and genome sequencing of Ruminiclostridium sp. nov. MA18.</title>
        <authorList>
            <person name="Rettenmaier R."/>
            <person name="Kowollik M.-L."/>
            <person name="Liebl W."/>
            <person name="Zverlov V."/>
        </authorList>
    </citation>
    <scope>NUCLEOTIDE SEQUENCE [LARGE SCALE GENOMIC DNA]</scope>
    <source>
        <strain evidence="1 2">MA18</strain>
    </source>
</reference>
<dbReference type="OrthoDB" id="334783at2"/>
<dbReference type="SUPFAM" id="SSF56112">
    <property type="entry name" value="Protein kinase-like (PK-like)"/>
    <property type="match status" value="1"/>
</dbReference>
<dbReference type="EMBL" id="CP061336">
    <property type="protein sequence ID" value="QNU65940.1"/>
    <property type="molecule type" value="Genomic_DNA"/>
</dbReference>
<gene>
    <name evidence="1" type="ORF">EHE19_013725</name>
</gene>
<dbReference type="Gene3D" id="3.30.200.20">
    <property type="entry name" value="Phosphorylase Kinase, domain 1"/>
    <property type="match status" value="1"/>
</dbReference>
<accession>A0A4U7JGZ5</accession>
<sequence>MSSITKTNISNENIVSIVKKAFGENTAINKIKEIKEGFFNTAYCLTIEGSRKIVLKVSPPKHVKVMRYEKDIMENEIEVLKKLSSSVNVPVAKVLYYDGDRDIIENEYFFMEYIEGTPLDNIYDELNEAQRNSISSELGKYVKQITGIKSDFFGDISKKEKQFSTWSETFLFMIKELLDDAKDIRVKLPYDYNTIYNLIKKYSDILDKVEEASLVHKDLWKGNIFVNPQNPEITGILDFERAIYGDILLEPVCGFLLHDTAFMNSFIGRSYLEEDEKVRSIMYSIYLFLIMVIECSYRRYPWENCDKWARKQLLDALDELMNYTG</sequence>
<dbReference type="InterPro" id="IPR011009">
    <property type="entry name" value="Kinase-like_dom_sf"/>
</dbReference>
<evidence type="ECO:0000313" key="1">
    <source>
        <dbReference type="EMBL" id="QNU65940.1"/>
    </source>
</evidence>
<dbReference type="PANTHER" id="PTHR21310:SF15">
    <property type="entry name" value="AMINOGLYCOSIDE PHOSPHOTRANSFERASE DOMAIN-CONTAINING PROTEIN"/>
    <property type="match status" value="1"/>
</dbReference>
<keyword evidence="1" id="KW-0418">Kinase</keyword>
<dbReference type="PANTHER" id="PTHR21310">
    <property type="entry name" value="AMINOGLYCOSIDE PHOSPHOTRANSFERASE-RELATED-RELATED"/>
    <property type="match status" value="1"/>
</dbReference>
<dbReference type="InterPro" id="IPR000719">
    <property type="entry name" value="Prot_kinase_dom"/>
</dbReference>
<dbReference type="KEGG" id="rher:EHE19_013725"/>
<organism evidence="1 2">
    <name type="scientific">Ruminiclostridium herbifermentans</name>
    <dbReference type="NCBI Taxonomy" id="2488810"/>
    <lineage>
        <taxon>Bacteria</taxon>
        <taxon>Bacillati</taxon>
        <taxon>Bacillota</taxon>
        <taxon>Clostridia</taxon>
        <taxon>Eubacteriales</taxon>
        <taxon>Oscillospiraceae</taxon>
        <taxon>Ruminiclostridium</taxon>
    </lineage>
</organism>
<protein>
    <submittedName>
        <fullName evidence="1">Aminoglycoside 3'-phosphotransferase/choline kinase family protein</fullName>
    </submittedName>
</protein>
<keyword evidence="1" id="KW-0808">Transferase</keyword>
<dbReference type="GO" id="GO:0005524">
    <property type="term" value="F:ATP binding"/>
    <property type="evidence" value="ECO:0007669"/>
    <property type="project" value="InterPro"/>
</dbReference>
<dbReference type="Pfam" id="PF01636">
    <property type="entry name" value="APH"/>
    <property type="match status" value="1"/>
</dbReference>
<dbReference type="InterPro" id="IPR002575">
    <property type="entry name" value="Aminoglycoside_PTrfase"/>
</dbReference>
<name>A0A4U7JGZ5_9FIRM</name>
<dbReference type="RefSeq" id="WP_137696687.1">
    <property type="nucleotide sequence ID" value="NZ_CP061336.1"/>
</dbReference>
<evidence type="ECO:0000313" key="2">
    <source>
        <dbReference type="Proteomes" id="UP000306409"/>
    </source>
</evidence>
<dbReference type="AlphaFoldDB" id="A0A4U7JGZ5"/>
<dbReference type="Gene3D" id="3.90.1200.10">
    <property type="match status" value="1"/>
</dbReference>